<evidence type="ECO:0000313" key="1">
    <source>
        <dbReference type="EMBL" id="CAD9241547.1"/>
    </source>
</evidence>
<dbReference type="AlphaFoldDB" id="A0A7S1TMU1"/>
<name>A0A7S1TMU1_9RHOD</name>
<dbReference type="EMBL" id="HBGI01005065">
    <property type="protein sequence ID" value="CAD9241547.1"/>
    <property type="molecule type" value="Transcribed_RNA"/>
</dbReference>
<proteinExistence type="predicted"/>
<organism evidence="1">
    <name type="scientific">Erythrolobus australicus</name>
    <dbReference type="NCBI Taxonomy" id="1077150"/>
    <lineage>
        <taxon>Eukaryota</taxon>
        <taxon>Rhodophyta</taxon>
        <taxon>Bangiophyceae</taxon>
        <taxon>Porphyridiales</taxon>
        <taxon>Porphyridiaceae</taxon>
        <taxon>Erythrolobus</taxon>
    </lineage>
</organism>
<accession>A0A7S1TMU1</accession>
<sequence length="108" mass="12430">MAKMVGESQSVTALIEELRATLEAAQDYRRRCIIFINQVELLFLILENKLMFLESRQEEDALREVLALLTTLLQFRTVQVICVASAQGHQRYLRKSNSFAKELSLVKV</sequence>
<reference evidence="1" key="1">
    <citation type="submission" date="2021-01" db="EMBL/GenBank/DDBJ databases">
        <authorList>
            <person name="Corre E."/>
            <person name="Pelletier E."/>
            <person name="Niang G."/>
            <person name="Scheremetjew M."/>
            <person name="Finn R."/>
            <person name="Kale V."/>
            <person name="Holt S."/>
            <person name="Cochrane G."/>
            <person name="Meng A."/>
            <person name="Brown T."/>
            <person name="Cohen L."/>
        </authorList>
    </citation>
    <scope>NUCLEOTIDE SEQUENCE</scope>
    <source>
        <strain evidence="1">CCMP3124</strain>
    </source>
</reference>
<gene>
    <name evidence="1" type="ORF">EAUS1353_LOCUS3287</name>
</gene>
<dbReference type="Gene3D" id="3.40.50.300">
    <property type="entry name" value="P-loop containing nucleotide triphosphate hydrolases"/>
    <property type="match status" value="1"/>
</dbReference>
<dbReference type="InterPro" id="IPR027417">
    <property type="entry name" value="P-loop_NTPase"/>
</dbReference>
<protein>
    <submittedName>
        <fullName evidence="1">Uncharacterized protein</fullName>
    </submittedName>
</protein>